<evidence type="ECO:0000313" key="1">
    <source>
        <dbReference type="EMBL" id="GBG33314.1"/>
    </source>
</evidence>
<keyword evidence="2" id="KW-1185">Reference proteome</keyword>
<dbReference type="InterPro" id="IPR031100">
    <property type="entry name" value="LOG_fam"/>
</dbReference>
<dbReference type="GO" id="GO:0016799">
    <property type="term" value="F:hydrolase activity, hydrolyzing N-glycosyl compounds"/>
    <property type="evidence" value="ECO:0007669"/>
    <property type="project" value="TreeGrafter"/>
</dbReference>
<evidence type="ECO:0000313" key="2">
    <source>
        <dbReference type="Proteomes" id="UP000241890"/>
    </source>
</evidence>
<dbReference type="InParanoid" id="A0A2R5GZ63"/>
<keyword evidence="1" id="KW-0378">Hydrolase</keyword>
<reference evidence="1 2" key="1">
    <citation type="submission" date="2017-12" db="EMBL/GenBank/DDBJ databases">
        <title>Sequencing, de novo assembly and annotation of complete genome of a new Thraustochytrid species, strain FCC1311.</title>
        <authorList>
            <person name="Sedici K."/>
            <person name="Godart F."/>
            <person name="Aiese Cigliano R."/>
            <person name="Sanseverino W."/>
            <person name="Barakat M."/>
            <person name="Ortet P."/>
            <person name="Marechal E."/>
            <person name="Cagnac O."/>
            <person name="Amato A."/>
        </authorList>
    </citation>
    <scope>NUCLEOTIDE SEQUENCE [LARGE SCALE GENOMIC DNA]</scope>
</reference>
<dbReference type="PANTHER" id="PTHR31223">
    <property type="entry name" value="LOG FAMILY PROTEIN YJL055W"/>
    <property type="match status" value="1"/>
</dbReference>
<dbReference type="GO" id="GO:0005829">
    <property type="term" value="C:cytosol"/>
    <property type="evidence" value="ECO:0007669"/>
    <property type="project" value="TreeGrafter"/>
</dbReference>
<dbReference type="Proteomes" id="UP000241890">
    <property type="component" value="Unassembled WGS sequence"/>
</dbReference>
<accession>A0A2R5GZ63</accession>
<dbReference type="OrthoDB" id="414463at2759"/>
<dbReference type="PANTHER" id="PTHR31223:SF70">
    <property type="entry name" value="LOG FAMILY PROTEIN YJL055W"/>
    <property type="match status" value="1"/>
</dbReference>
<proteinExistence type="predicted"/>
<dbReference type="GO" id="GO:0009691">
    <property type="term" value="P:cytokinin biosynthetic process"/>
    <property type="evidence" value="ECO:0007669"/>
    <property type="project" value="InterPro"/>
</dbReference>
<gene>
    <name evidence="1" type="ORF">FCC1311_095382</name>
</gene>
<protein>
    <submittedName>
        <fullName evidence="1">Cytokinin riboside 5'-monophosphate phosphoribohydrolase</fullName>
    </submittedName>
</protein>
<organism evidence="1 2">
    <name type="scientific">Hondaea fermentalgiana</name>
    <dbReference type="NCBI Taxonomy" id="2315210"/>
    <lineage>
        <taxon>Eukaryota</taxon>
        <taxon>Sar</taxon>
        <taxon>Stramenopiles</taxon>
        <taxon>Bigyra</taxon>
        <taxon>Labyrinthulomycetes</taxon>
        <taxon>Thraustochytrida</taxon>
        <taxon>Thraustochytriidae</taxon>
        <taxon>Hondaea</taxon>
    </lineage>
</organism>
<sequence length="207" mass="22209">MVAAARRTLRDRRGVCVFLGSRSGAQQAYIEAARALGKEIARQGFSLIYGGGDVGLMGELARSVHESGGTVVGVIPRALAGRELSGVGVQIDNTVVTSTMHERKQLMASFADAFIALPGGFGTMEEVVEAITWTQLGIHDKPVGLLNTCGFWEPMHQMFKHATSEGFINDASLDIVVMEADPAVMLDRVMSHRPPPGLATTWDKVDV</sequence>
<dbReference type="AlphaFoldDB" id="A0A2R5GZ63"/>
<dbReference type="InterPro" id="IPR005269">
    <property type="entry name" value="LOG"/>
</dbReference>
<dbReference type="Pfam" id="PF03641">
    <property type="entry name" value="Lysine_decarbox"/>
    <property type="match status" value="1"/>
</dbReference>
<name>A0A2R5GZ63_9STRA</name>
<comment type="caution">
    <text evidence="1">The sequence shown here is derived from an EMBL/GenBank/DDBJ whole genome shotgun (WGS) entry which is preliminary data.</text>
</comment>
<dbReference type="SUPFAM" id="SSF102405">
    <property type="entry name" value="MCP/YpsA-like"/>
    <property type="match status" value="1"/>
</dbReference>
<dbReference type="EMBL" id="BEYU01000151">
    <property type="protein sequence ID" value="GBG33314.1"/>
    <property type="molecule type" value="Genomic_DNA"/>
</dbReference>
<dbReference type="Gene3D" id="3.40.50.450">
    <property type="match status" value="1"/>
</dbReference>
<dbReference type="NCBIfam" id="TIGR00730">
    <property type="entry name" value="Rossman fold protein, TIGR00730 family"/>
    <property type="match status" value="1"/>
</dbReference>